<protein>
    <submittedName>
        <fullName evidence="1">Nuclear transport factor 2 family protein</fullName>
    </submittedName>
</protein>
<reference evidence="1 2" key="1">
    <citation type="submission" date="2024-04" db="EMBL/GenBank/DDBJ databases">
        <title>WGS of bacteria from Torrens River.</title>
        <authorList>
            <person name="Wyrsch E.R."/>
            <person name="Drigo B."/>
        </authorList>
    </citation>
    <scope>NUCLEOTIDE SEQUENCE [LARGE SCALE GENOMIC DNA]</scope>
    <source>
        <strain evidence="1 2">TWI391</strain>
    </source>
</reference>
<evidence type="ECO:0000313" key="1">
    <source>
        <dbReference type="EMBL" id="MEN5379676.1"/>
    </source>
</evidence>
<sequence length="107" mass="12051">MNIPQVMAALVRAQNNFDCVSYANFFSETALIVDESNTYRGRKEIENWIVAANEQYKTVMKPLSYKKGETESILKAVVSGNFTGSPVVLFYHVRIVNEQVQSLKITG</sequence>
<dbReference type="EMBL" id="JBDJNQ010000011">
    <property type="protein sequence ID" value="MEN5379676.1"/>
    <property type="molecule type" value="Genomic_DNA"/>
</dbReference>
<dbReference type="RefSeq" id="WP_183914478.1">
    <property type="nucleotide sequence ID" value="NZ_JBDJNQ010000011.1"/>
</dbReference>
<accession>A0ABV0BYC7</accession>
<comment type="caution">
    <text evidence="1">The sequence shown here is derived from an EMBL/GenBank/DDBJ whole genome shotgun (WGS) entry which is preliminary data.</text>
</comment>
<dbReference type="SUPFAM" id="SSF54427">
    <property type="entry name" value="NTF2-like"/>
    <property type="match status" value="1"/>
</dbReference>
<dbReference type="Proteomes" id="UP001409291">
    <property type="component" value="Unassembled WGS sequence"/>
</dbReference>
<dbReference type="Gene3D" id="3.10.450.50">
    <property type="match status" value="1"/>
</dbReference>
<gene>
    <name evidence="1" type="ORF">ABE541_20590</name>
</gene>
<evidence type="ECO:0000313" key="2">
    <source>
        <dbReference type="Proteomes" id="UP001409291"/>
    </source>
</evidence>
<organism evidence="1 2">
    <name type="scientific">Sphingobacterium kitahiroshimense</name>
    <dbReference type="NCBI Taxonomy" id="470446"/>
    <lineage>
        <taxon>Bacteria</taxon>
        <taxon>Pseudomonadati</taxon>
        <taxon>Bacteroidota</taxon>
        <taxon>Sphingobacteriia</taxon>
        <taxon>Sphingobacteriales</taxon>
        <taxon>Sphingobacteriaceae</taxon>
        <taxon>Sphingobacterium</taxon>
    </lineage>
</organism>
<name>A0ABV0BYC7_9SPHI</name>
<keyword evidence="2" id="KW-1185">Reference proteome</keyword>
<proteinExistence type="predicted"/>
<dbReference type="InterPro" id="IPR032710">
    <property type="entry name" value="NTF2-like_dom_sf"/>
</dbReference>